<dbReference type="RefSeq" id="WP_013582253.1">
    <property type="nucleotide sequence ID" value="NC_015065.1"/>
</dbReference>
<keyword evidence="7" id="KW-0614">Plasmid</keyword>
<evidence type="ECO:0000256" key="2">
    <source>
        <dbReference type="ARBA" id="ARBA00022692"/>
    </source>
</evidence>
<dbReference type="HOGENOM" id="CLU_551820_0_0_0"/>
<sequence>MSTRAMTIPDVMTGAPREPAAYSLLRAKRFWVVLLTIGFWFARPYYFPLNAMEERNADAHAIVEQASLTRQISLPLMGLVACYMLWRIPRRRRAQGFHGALAIAAGAYFALAVGSLLWTADPALGLKRLTVFFLDVLLVIAVAKSFRVIELAKLGFFACGSVALIAFCVDVFVTHTFAPFDPDYRLLGVMSGNSQGMNITVFMFCGLTLLLKYPQRTRSLTAALVAGAILLFYTHSRAAAGACVVMSLFFFKQIIDTRVQRRSNVVALFLLFACVLPAIIATGSGERVLQTSFMMGRSDTENTATVSNRTPLWADVSDFISERPLTGYGFHAFWSTDHISTISKHLGWVVPNAHNTYLDETLSAGVGGALLYAFLLWGSLVVAWKRYRRNAGPETIFPLAMLGWIFITGWVESVALDPFLPTFLAYVCLAQCMLPESPYRRREVVVEEAVLGTHPGFARLKPAGAVMAKKDAVRLPAALRRRLAQPHSPDESAS</sequence>
<dbReference type="Pfam" id="PF04932">
    <property type="entry name" value="Wzy_C"/>
    <property type="match status" value="1"/>
</dbReference>
<dbReference type="PANTHER" id="PTHR37422:SF13">
    <property type="entry name" value="LIPOPOLYSACCHARIDE BIOSYNTHESIS PROTEIN PA4999-RELATED"/>
    <property type="match status" value="1"/>
</dbReference>
<evidence type="ECO:0000256" key="5">
    <source>
        <dbReference type="SAM" id="Phobius"/>
    </source>
</evidence>
<protein>
    <submittedName>
        <fullName evidence="7">O-antigen polymerase</fullName>
    </submittedName>
</protein>
<evidence type="ECO:0000256" key="4">
    <source>
        <dbReference type="ARBA" id="ARBA00023136"/>
    </source>
</evidence>
<feature type="transmembrane region" description="Helical" evidence="5">
    <location>
        <begin position="30"/>
        <end position="48"/>
    </location>
</feature>
<dbReference type="GO" id="GO:0016020">
    <property type="term" value="C:membrane"/>
    <property type="evidence" value="ECO:0007669"/>
    <property type="project" value="UniProtKB-SubCell"/>
</dbReference>
<feature type="transmembrane region" description="Helical" evidence="5">
    <location>
        <begin position="98"/>
        <end position="118"/>
    </location>
</feature>
<proteinExistence type="predicted"/>
<accession>E8X6T5</accession>
<feature type="transmembrane region" description="Helical" evidence="5">
    <location>
        <begin position="154"/>
        <end position="173"/>
    </location>
</feature>
<feature type="transmembrane region" description="Helical" evidence="5">
    <location>
        <begin position="68"/>
        <end position="86"/>
    </location>
</feature>
<organism evidence="8">
    <name type="scientific">Granulicella tundricola (strain ATCC BAA-1859 / DSM 23138 / MP5ACTX9)</name>
    <dbReference type="NCBI Taxonomy" id="1198114"/>
    <lineage>
        <taxon>Bacteria</taxon>
        <taxon>Pseudomonadati</taxon>
        <taxon>Acidobacteriota</taxon>
        <taxon>Terriglobia</taxon>
        <taxon>Terriglobales</taxon>
        <taxon>Acidobacteriaceae</taxon>
        <taxon>Granulicella</taxon>
    </lineage>
</organism>
<evidence type="ECO:0000256" key="1">
    <source>
        <dbReference type="ARBA" id="ARBA00004141"/>
    </source>
</evidence>
<dbReference type="KEGG" id="acm:AciX9_3959"/>
<evidence type="ECO:0000259" key="6">
    <source>
        <dbReference type="Pfam" id="PF04932"/>
    </source>
</evidence>
<evidence type="ECO:0000313" key="8">
    <source>
        <dbReference type="Proteomes" id="UP000000343"/>
    </source>
</evidence>
<geneLocation type="plasmid" evidence="7 8">
    <name>pACIX902</name>
</geneLocation>
<keyword evidence="2 5" id="KW-0812">Transmembrane</keyword>
<dbReference type="InterPro" id="IPR007016">
    <property type="entry name" value="O-antigen_ligase-rel_domated"/>
</dbReference>
<feature type="transmembrane region" description="Helical" evidence="5">
    <location>
        <begin position="396"/>
        <end position="412"/>
    </location>
</feature>
<dbReference type="InterPro" id="IPR051533">
    <property type="entry name" value="WaaL-like"/>
</dbReference>
<dbReference type="Proteomes" id="UP000000343">
    <property type="component" value="Plasmid pACIX902"/>
</dbReference>
<feature type="transmembrane region" description="Helical" evidence="5">
    <location>
        <begin position="267"/>
        <end position="285"/>
    </location>
</feature>
<dbReference type="EMBL" id="CP002482">
    <property type="protein sequence ID" value="ADW71235.1"/>
    <property type="molecule type" value="Genomic_DNA"/>
</dbReference>
<dbReference type="OrthoDB" id="4391260at2"/>
<keyword evidence="3 5" id="KW-1133">Transmembrane helix</keyword>
<keyword evidence="4 5" id="KW-0472">Membrane</keyword>
<name>E8X6T5_GRATM</name>
<evidence type="ECO:0000256" key="3">
    <source>
        <dbReference type="ARBA" id="ARBA00022989"/>
    </source>
</evidence>
<reference evidence="8" key="1">
    <citation type="submission" date="2011-01" db="EMBL/GenBank/DDBJ databases">
        <title>Complete sequence of plasmid2 of Acidobacterium sp. MP5ACTX9.</title>
        <authorList>
            <consortium name="US DOE Joint Genome Institute"/>
            <person name="Lucas S."/>
            <person name="Copeland A."/>
            <person name="Lapidus A."/>
            <person name="Cheng J.-F."/>
            <person name="Goodwin L."/>
            <person name="Pitluck S."/>
            <person name="Teshima H."/>
            <person name="Detter J.C."/>
            <person name="Han C."/>
            <person name="Tapia R."/>
            <person name="Land M."/>
            <person name="Hauser L."/>
            <person name="Kyrpides N."/>
            <person name="Ivanova N."/>
            <person name="Ovchinnikova G."/>
            <person name="Pagani I."/>
            <person name="Rawat S.R."/>
            <person name="Mannisto M."/>
            <person name="Haggblom M.M."/>
            <person name="Woyke T."/>
        </authorList>
    </citation>
    <scope>NUCLEOTIDE SEQUENCE [LARGE SCALE GENOMIC DNA]</scope>
    <source>
        <strain evidence="8">MP5ACTX9</strain>
        <plasmid evidence="8">Plasmid pACIX902</plasmid>
    </source>
</reference>
<dbReference type="AlphaFoldDB" id="E8X6T5"/>
<dbReference type="PANTHER" id="PTHR37422">
    <property type="entry name" value="TEICHURONIC ACID BIOSYNTHESIS PROTEIN TUAE"/>
    <property type="match status" value="1"/>
</dbReference>
<feature type="transmembrane region" description="Helical" evidence="5">
    <location>
        <begin position="362"/>
        <end position="384"/>
    </location>
</feature>
<keyword evidence="8" id="KW-1185">Reference proteome</keyword>
<feature type="domain" description="O-antigen ligase-related" evidence="6">
    <location>
        <begin position="222"/>
        <end position="372"/>
    </location>
</feature>
<feature type="transmembrane region" description="Helical" evidence="5">
    <location>
        <begin position="124"/>
        <end position="142"/>
    </location>
</feature>
<evidence type="ECO:0000313" key="7">
    <source>
        <dbReference type="EMBL" id="ADW71235.1"/>
    </source>
</evidence>
<gene>
    <name evidence="7" type="ordered locus">AciX9_3959</name>
</gene>
<comment type="subcellular location">
    <subcellularLocation>
        <location evidence="1">Membrane</location>
        <topology evidence="1">Multi-pass membrane protein</topology>
    </subcellularLocation>
</comment>
<feature type="transmembrane region" description="Helical" evidence="5">
    <location>
        <begin position="239"/>
        <end position="255"/>
    </location>
</feature>